<organism evidence="10 11">
    <name type="scientific">Spongisporangium articulatum</name>
    <dbReference type="NCBI Taxonomy" id="3362603"/>
    <lineage>
        <taxon>Bacteria</taxon>
        <taxon>Bacillati</taxon>
        <taxon>Actinomycetota</taxon>
        <taxon>Actinomycetes</taxon>
        <taxon>Kineosporiales</taxon>
        <taxon>Kineosporiaceae</taxon>
        <taxon>Spongisporangium</taxon>
    </lineage>
</organism>
<accession>A0ABW8ARF3</accession>
<protein>
    <submittedName>
        <fullName evidence="10">Sugar transferase</fullName>
        <ecNumber evidence="10">2.7.8.-</ecNumber>
    </submittedName>
</protein>
<dbReference type="Proteomes" id="UP001612915">
    <property type="component" value="Unassembled WGS sequence"/>
</dbReference>
<dbReference type="Pfam" id="PF13727">
    <property type="entry name" value="CoA_binding_3"/>
    <property type="match status" value="1"/>
</dbReference>
<evidence type="ECO:0000256" key="2">
    <source>
        <dbReference type="ARBA" id="ARBA00006464"/>
    </source>
</evidence>
<proteinExistence type="inferred from homology"/>
<dbReference type="InterPro" id="IPR003362">
    <property type="entry name" value="Bact_transf"/>
</dbReference>
<evidence type="ECO:0000256" key="8">
    <source>
        <dbReference type="SAM" id="Phobius"/>
    </source>
</evidence>
<feature type="region of interest" description="Disordered" evidence="7">
    <location>
        <begin position="1"/>
        <end position="52"/>
    </location>
</feature>
<evidence type="ECO:0000256" key="6">
    <source>
        <dbReference type="ARBA" id="ARBA00023136"/>
    </source>
</evidence>
<comment type="subcellular location">
    <subcellularLocation>
        <location evidence="1">Membrane</location>
        <topology evidence="1">Multi-pass membrane protein</topology>
    </subcellularLocation>
</comment>
<dbReference type="InterPro" id="IPR017475">
    <property type="entry name" value="EPS_sugar_tfrase"/>
</dbReference>
<evidence type="ECO:0000256" key="5">
    <source>
        <dbReference type="ARBA" id="ARBA00022989"/>
    </source>
</evidence>
<feature type="transmembrane region" description="Helical" evidence="8">
    <location>
        <begin position="91"/>
        <end position="111"/>
    </location>
</feature>
<evidence type="ECO:0000313" key="11">
    <source>
        <dbReference type="Proteomes" id="UP001612915"/>
    </source>
</evidence>
<evidence type="ECO:0000256" key="3">
    <source>
        <dbReference type="ARBA" id="ARBA00022679"/>
    </source>
</evidence>
<dbReference type="PANTHER" id="PTHR30576">
    <property type="entry name" value="COLANIC BIOSYNTHESIS UDP-GLUCOSE LIPID CARRIER TRANSFERASE"/>
    <property type="match status" value="1"/>
</dbReference>
<evidence type="ECO:0000259" key="9">
    <source>
        <dbReference type="Pfam" id="PF02397"/>
    </source>
</evidence>
<feature type="transmembrane region" description="Helical" evidence="8">
    <location>
        <begin position="123"/>
        <end position="145"/>
    </location>
</feature>
<feature type="transmembrane region" description="Helical" evidence="8">
    <location>
        <begin position="333"/>
        <end position="354"/>
    </location>
</feature>
<sequence>MADTLRTSADSAPGVPAPSPSPDGVASGPGEEARTPGPDYSRPVEQVPVDSARRTRRTGVLLAGADLVAGWVAGIVTLIAAPNPPGAAESWLMILVAAAAWPLLAARAGVYDQRHRGHGTAEFHRLFVSAAVALAAASTAALAGADLPGAPGLLKQFALTGVPVAAAISLLVHVAGRIGLRLLWRRGRFQHRTIVVGMERSVSELVRAVRRDPGCGLVVTGACLTKVRRQGARGAEVEGVTVLGSPDDLVEAVRRAGADTVLVSAFSELSPEQLRRVTWELEGSGVQLLVAPRLTGVGTPRLQIRTIDSSPVVHVEEQAFDGLRGLVKATFDVVVAATLLLLLSLVLLVCAVAVKSSSPGPVLFRQERVGRGGVRFKMTKFRSMYTDAEERRAELEAQRAADGASGPLFKMVDDPRVTPVGKWLRRFSLDELPQLLDVLTLRMSLVGPRPPLPQEVELYEDDVRRRLRVRPGMTGLWQVSGRSNLSWDDAVRLDLRYVENWSLLGDLVIMTRTVMAVLARDGAY</sequence>
<dbReference type="Pfam" id="PF02397">
    <property type="entry name" value="Bac_transf"/>
    <property type="match status" value="1"/>
</dbReference>
<comment type="similarity">
    <text evidence="2">Belongs to the bacterial sugar transferase family.</text>
</comment>
<keyword evidence="11" id="KW-1185">Reference proteome</keyword>
<keyword evidence="4 8" id="KW-0812">Transmembrane</keyword>
<feature type="transmembrane region" description="Helical" evidence="8">
    <location>
        <begin position="157"/>
        <end position="180"/>
    </location>
</feature>
<keyword evidence="3 10" id="KW-0808">Transferase</keyword>
<keyword evidence="5 8" id="KW-1133">Transmembrane helix</keyword>
<gene>
    <name evidence="10" type="ORF">ACIB24_18055</name>
</gene>
<dbReference type="NCBIfam" id="TIGR03025">
    <property type="entry name" value="EPS_sugtrans"/>
    <property type="match status" value="1"/>
</dbReference>
<reference evidence="10 11" key="1">
    <citation type="submission" date="2024-10" db="EMBL/GenBank/DDBJ databases">
        <title>The Natural Products Discovery Center: Release of the First 8490 Sequenced Strains for Exploring Actinobacteria Biosynthetic Diversity.</title>
        <authorList>
            <person name="Kalkreuter E."/>
            <person name="Kautsar S.A."/>
            <person name="Yang D."/>
            <person name="Bader C.D."/>
            <person name="Teijaro C.N."/>
            <person name="Fluegel L."/>
            <person name="Davis C.M."/>
            <person name="Simpson J.R."/>
            <person name="Lauterbach L."/>
            <person name="Steele A.D."/>
            <person name="Gui C."/>
            <person name="Meng S."/>
            <person name="Li G."/>
            <person name="Viehrig K."/>
            <person name="Ye F."/>
            <person name="Su P."/>
            <person name="Kiefer A.F."/>
            <person name="Nichols A."/>
            <person name="Cepeda A.J."/>
            <person name="Yan W."/>
            <person name="Fan B."/>
            <person name="Jiang Y."/>
            <person name="Adhikari A."/>
            <person name="Zheng C.-J."/>
            <person name="Schuster L."/>
            <person name="Cowan T.M."/>
            <person name="Smanski M.J."/>
            <person name="Chevrette M.G."/>
            <person name="De Carvalho L.P.S."/>
            <person name="Shen B."/>
        </authorList>
    </citation>
    <scope>NUCLEOTIDE SEQUENCE [LARGE SCALE GENOMIC DNA]</scope>
    <source>
        <strain evidence="10 11">NPDC049639</strain>
    </source>
</reference>
<feature type="domain" description="Bacterial sugar transferase" evidence="9">
    <location>
        <begin position="328"/>
        <end position="518"/>
    </location>
</feature>
<comment type="caution">
    <text evidence="10">The sequence shown here is derived from an EMBL/GenBank/DDBJ whole genome shotgun (WGS) entry which is preliminary data.</text>
</comment>
<evidence type="ECO:0000313" key="10">
    <source>
        <dbReference type="EMBL" id="MFI7588971.1"/>
    </source>
</evidence>
<feature type="transmembrane region" description="Helical" evidence="8">
    <location>
        <begin position="60"/>
        <end position="79"/>
    </location>
</feature>
<dbReference type="RefSeq" id="WP_398283205.1">
    <property type="nucleotide sequence ID" value="NZ_JBITLV010000006.1"/>
</dbReference>
<keyword evidence="6 8" id="KW-0472">Membrane</keyword>
<evidence type="ECO:0000256" key="7">
    <source>
        <dbReference type="SAM" id="MobiDB-lite"/>
    </source>
</evidence>
<evidence type="ECO:0000256" key="4">
    <source>
        <dbReference type="ARBA" id="ARBA00022692"/>
    </source>
</evidence>
<evidence type="ECO:0000256" key="1">
    <source>
        <dbReference type="ARBA" id="ARBA00004141"/>
    </source>
</evidence>
<name>A0ABW8ARF3_9ACTN</name>
<dbReference type="PANTHER" id="PTHR30576:SF10">
    <property type="entry name" value="SLL5057 PROTEIN"/>
    <property type="match status" value="1"/>
</dbReference>
<dbReference type="EMBL" id="JBITLV010000006">
    <property type="protein sequence ID" value="MFI7588971.1"/>
    <property type="molecule type" value="Genomic_DNA"/>
</dbReference>
<dbReference type="EC" id="2.7.8.-" evidence="10"/>
<dbReference type="Gene3D" id="3.40.50.720">
    <property type="entry name" value="NAD(P)-binding Rossmann-like Domain"/>
    <property type="match status" value="1"/>
</dbReference>
<dbReference type="GO" id="GO:0016740">
    <property type="term" value="F:transferase activity"/>
    <property type="evidence" value="ECO:0007669"/>
    <property type="project" value="UniProtKB-KW"/>
</dbReference>